<feature type="domain" description="ABC transmembrane type-1" evidence="13">
    <location>
        <begin position="372"/>
        <end position="688"/>
    </location>
</feature>
<proteinExistence type="inferred from homology"/>
<dbReference type="FunFam" id="3.40.50.300:FF:000186">
    <property type="entry name" value="ATP-binding cassette sub-family B member 7, mitochondrial"/>
    <property type="match status" value="1"/>
</dbReference>
<evidence type="ECO:0000256" key="4">
    <source>
        <dbReference type="ARBA" id="ARBA00022741"/>
    </source>
</evidence>
<evidence type="ECO:0000256" key="5">
    <source>
        <dbReference type="ARBA" id="ARBA00022840"/>
    </source>
</evidence>
<dbReference type="CDD" id="cd18583">
    <property type="entry name" value="ABC_6TM_HMT1"/>
    <property type="match status" value="1"/>
</dbReference>
<feature type="compositionally biased region" description="Low complexity" evidence="10">
    <location>
        <begin position="1021"/>
        <end position="1035"/>
    </location>
</feature>
<evidence type="ECO:0000256" key="8">
    <source>
        <dbReference type="ARBA" id="ARBA00023136"/>
    </source>
</evidence>
<dbReference type="PANTHER" id="PTHR24221">
    <property type="entry name" value="ATP-BINDING CASSETTE SUB-FAMILY B"/>
    <property type="match status" value="1"/>
</dbReference>
<dbReference type="PROSITE" id="PS50893">
    <property type="entry name" value="ABC_TRANSPORTER_2"/>
    <property type="match status" value="1"/>
</dbReference>
<dbReference type="GO" id="GO:0016887">
    <property type="term" value="F:ATP hydrolysis activity"/>
    <property type="evidence" value="ECO:0007669"/>
    <property type="project" value="InterPro"/>
</dbReference>
<feature type="compositionally biased region" description="Basic and acidic residues" evidence="10">
    <location>
        <begin position="967"/>
        <end position="978"/>
    </location>
</feature>
<organism evidence="14 15">
    <name type="scientific">Cercophora samala</name>
    <dbReference type="NCBI Taxonomy" id="330535"/>
    <lineage>
        <taxon>Eukaryota</taxon>
        <taxon>Fungi</taxon>
        <taxon>Dikarya</taxon>
        <taxon>Ascomycota</taxon>
        <taxon>Pezizomycotina</taxon>
        <taxon>Sordariomycetes</taxon>
        <taxon>Sordariomycetidae</taxon>
        <taxon>Sordariales</taxon>
        <taxon>Lasiosphaeriaceae</taxon>
        <taxon>Cercophora</taxon>
    </lineage>
</organism>
<feature type="compositionally biased region" description="Polar residues" evidence="10">
    <location>
        <begin position="283"/>
        <end position="295"/>
    </location>
</feature>
<gene>
    <name evidence="14" type="ORF">QBC41DRAFT_102805</name>
</gene>
<name>A0AA39ZMB2_9PEZI</name>
<evidence type="ECO:0000256" key="3">
    <source>
        <dbReference type="ARBA" id="ARBA00022692"/>
    </source>
</evidence>
<keyword evidence="5" id="KW-0067">ATP-binding</keyword>
<feature type="transmembrane region" description="Helical" evidence="11">
    <location>
        <begin position="190"/>
        <end position="213"/>
    </location>
</feature>
<dbReference type="AlphaFoldDB" id="A0AA39ZMB2"/>
<keyword evidence="7 11" id="KW-1133">Transmembrane helix</keyword>
<protein>
    <recommendedName>
        <fullName evidence="16">Heavy metal tolerance protein</fullName>
    </recommendedName>
</protein>
<evidence type="ECO:0000256" key="2">
    <source>
        <dbReference type="ARBA" id="ARBA00022448"/>
    </source>
</evidence>
<feature type="transmembrane region" description="Helical" evidence="11">
    <location>
        <begin position="239"/>
        <end position="259"/>
    </location>
</feature>
<dbReference type="InterPro" id="IPR036640">
    <property type="entry name" value="ABC1_TM_sf"/>
</dbReference>
<keyword evidence="3 11" id="KW-0812">Transmembrane</keyword>
<dbReference type="PROSITE" id="PS00211">
    <property type="entry name" value="ABC_TRANSPORTER_1"/>
    <property type="match status" value="1"/>
</dbReference>
<dbReference type="GO" id="GO:0140359">
    <property type="term" value="F:ABC-type transporter activity"/>
    <property type="evidence" value="ECO:0007669"/>
    <property type="project" value="InterPro"/>
</dbReference>
<feature type="transmembrane region" description="Helical" evidence="11">
    <location>
        <begin position="33"/>
        <end position="51"/>
    </location>
</feature>
<comment type="subcellular location">
    <subcellularLocation>
        <location evidence="1">Membrane</location>
        <topology evidence="1">Multi-pass membrane protein</topology>
    </subcellularLocation>
</comment>
<dbReference type="PANTHER" id="PTHR24221:SF651">
    <property type="entry name" value="HEAVY METAL TOLERANCE PROTEIN"/>
    <property type="match status" value="1"/>
</dbReference>
<evidence type="ECO:0000259" key="13">
    <source>
        <dbReference type="PROSITE" id="PS50929"/>
    </source>
</evidence>
<evidence type="ECO:0000256" key="9">
    <source>
        <dbReference type="ARBA" id="ARBA00024363"/>
    </source>
</evidence>
<comment type="caution">
    <text evidence="14">The sequence shown here is derived from an EMBL/GenBank/DDBJ whole genome shotgun (WGS) entry which is preliminary data.</text>
</comment>
<evidence type="ECO:0000256" key="7">
    <source>
        <dbReference type="ARBA" id="ARBA00022989"/>
    </source>
</evidence>
<dbReference type="InterPro" id="IPR003593">
    <property type="entry name" value="AAA+_ATPase"/>
</dbReference>
<dbReference type="EMBL" id="JAULSY010000004">
    <property type="protein sequence ID" value="KAK0673811.1"/>
    <property type="molecule type" value="Genomic_DNA"/>
</dbReference>
<comment type="similarity">
    <text evidence="9">Belongs to the ABC transporter superfamily. ABCB family. Heavy Metal importer (TC 3.A.1.210) subfamily.</text>
</comment>
<dbReference type="Pfam" id="PF00005">
    <property type="entry name" value="ABC_tran"/>
    <property type="match status" value="1"/>
</dbReference>
<dbReference type="Proteomes" id="UP001174997">
    <property type="component" value="Unassembled WGS sequence"/>
</dbReference>
<evidence type="ECO:0000313" key="14">
    <source>
        <dbReference type="EMBL" id="KAK0673811.1"/>
    </source>
</evidence>
<dbReference type="InterPro" id="IPR017871">
    <property type="entry name" value="ABC_transporter-like_CS"/>
</dbReference>
<dbReference type="InterPro" id="IPR011527">
    <property type="entry name" value="ABC1_TM_dom"/>
</dbReference>
<keyword evidence="4" id="KW-0547">Nucleotide-binding</keyword>
<evidence type="ECO:0008006" key="16">
    <source>
        <dbReference type="Google" id="ProtNLM"/>
    </source>
</evidence>
<evidence type="ECO:0000259" key="12">
    <source>
        <dbReference type="PROSITE" id="PS50893"/>
    </source>
</evidence>
<keyword evidence="15" id="KW-1185">Reference proteome</keyword>
<dbReference type="Pfam" id="PF00664">
    <property type="entry name" value="ABC_membrane"/>
    <property type="match status" value="1"/>
</dbReference>
<reference evidence="14" key="1">
    <citation type="submission" date="2023-06" db="EMBL/GenBank/DDBJ databases">
        <title>Genome-scale phylogeny and comparative genomics of the fungal order Sordariales.</title>
        <authorList>
            <consortium name="Lawrence Berkeley National Laboratory"/>
            <person name="Hensen N."/>
            <person name="Bonometti L."/>
            <person name="Westerberg I."/>
            <person name="Brannstrom I.O."/>
            <person name="Guillou S."/>
            <person name="Cros-Aarteil S."/>
            <person name="Calhoun S."/>
            <person name="Haridas S."/>
            <person name="Kuo A."/>
            <person name="Mondo S."/>
            <person name="Pangilinan J."/>
            <person name="Riley R."/>
            <person name="Labutti K."/>
            <person name="Andreopoulos B."/>
            <person name="Lipzen A."/>
            <person name="Chen C."/>
            <person name="Yanf M."/>
            <person name="Daum C."/>
            <person name="Ng V."/>
            <person name="Clum A."/>
            <person name="Steindorff A."/>
            <person name="Ohm R."/>
            <person name="Martin F."/>
            <person name="Silar P."/>
            <person name="Natvig D."/>
            <person name="Lalanne C."/>
            <person name="Gautier V."/>
            <person name="Ament-Velasquez S.L."/>
            <person name="Kruys A."/>
            <person name="Hutchinson M.I."/>
            <person name="Powell A.J."/>
            <person name="Barry K."/>
            <person name="Miller A.N."/>
            <person name="Grigoriev I.V."/>
            <person name="Debuchy R."/>
            <person name="Gladieux P."/>
            <person name="Thoren M.H."/>
            <person name="Johannesson H."/>
        </authorList>
    </citation>
    <scope>NUCLEOTIDE SEQUENCE</scope>
    <source>
        <strain evidence="14">CBS 307.81</strain>
    </source>
</reference>
<evidence type="ECO:0000256" key="11">
    <source>
        <dbReference type="SAM" id="Phobius"/>
    </source>
</evidence>
<feature type="region of interest" description="Disordered" evidence="10">
    <location>
        <begin position="1009"/>
        <end position="1083"/>
    </location>
</feature>
<evidence type="ECO:0000256" key="10">
    <source>
        <dbReference type="SAM" id="MobiDB-lite"/>
    </source>
</evidence>
<dbReference type="SUPFAM" id="SSF90123">
    <property type="entry name" value="ABC transporter transmembrane region"/>
    <property type="match status" value="1"/>
</dbReference>
<dbReference type="GO" id="GO:0005524">
    <property type="term" value="F:ATP binding"/>
    <property type="evidence" value="ECO:0007669"/>
    <property type="project" value="UniProtKB-KW"/>
</dbReference>
<dbReference type="InterPro" id="IPR003439">
    <property type="entry name" value="ABC_transporter-like_ATP-bd"/>
</dbReference>
<feature type="region of interest" description="Disordered" evidence="10">
    <location>
        <begin position="272"/>
        <end position="322"/>
    </location>
</feature>
<dbReference type="Gene3D" id="3.40.50.300">
    <property type="entry name" value="P-loop containing nucleotide triphosphate hydrolases"/>
    <property type="match status" value="1"/>
</dbReference>
<evidence type="ECO:0000256" key="1">
    <source>
        <dbReference type="ARBA" id="ARBA00004141"/>
    </source>
</evidence>
<feature type="domain" description="ABC transporter" evidence="12">
    <location>
        <begin position="722"/>
        <end position="958"/>
    </location>
</feature>
<dbReference type="PROSITE" id="PS50929">
    <property type="entry name" value="ABC_TM1F"/>
    <property type="match status" value="1"/>
</dbReference>
<accession>A0AA39ZMB2</accession>
<sequence length="1083" mass="120109">MDALLQTSGPEHDGQHYVKTFAQVTYETTQQCYPVVLLLAFIISAGVHSIAKSRTEEELLIPTATGPGGKPLPITKRKREHRDQQSIFSNDGCNGGISIQVFRYLVGALILSFVANAAATALHVWQSSKVGGELWWCGEERVVSRAKNQSGATKADTIIQVYVVGAAFFYLYVLITLFDWDDSPTPVHSIIWVLGLIGEAIILLSFVCTLAAGKYVLDGDQEMGASSENPLGFWDLTDLGIGGVRLLIVVFLVSMYALVASKRRLEERRLLDEEANRSDSDETSPLLSHSGTATPYNRGRSRQNSDYGGTRNINNNANNDAEGGYQQCEENAAFYRPDKLPHKTWFEYCRGYSIFFPYLWPSNSTKLKLIVLLCFLLEVSQRVVNIMVPEQIKTVTDTLAKNFEHNNGTSSSIATSLTGILSFSGSKDSGESTVNTGAPWYDLGLFIALKLLQGPSGLLGATRSILWIPVSQHTYRALTTAAFEHVHSLSLDFHLGKRTGEVLSALNKGASINQFLEQVTFQVVPMLVDLLLAIGWFYYRYGAMYALFVSIITFYYLYLTIRMAATRSDQRRDMVNADREEEAVKNDSITSYETVKYFNAEQHEFARYRNAIATFQTAEAKVTWGINHMNMCQSIVFMCGLLVALLTCGYEVSQGTRSVGEFTSLVTYLAQLQGPLNFFGSFYRTIQQAMISGERLLELFKIQPTVVDSPKAVPLKESTGHIKWEDVGFSYDNRRTALHNLSFECKPGTTTAFVGESGGGKSTVFRLMFRYYNPKAGRIVIEGEDVQDLTIDSVRRAIGVVPQDTILFNETLMYNLRYANPSASDEEIFEACRAAAIHDRIMSFPDGYNTKVGERGLRLSGGEKQRVAIARTILKNPKIIMLDEATSALDGETEQKIQSKLISGKFGQGRTLLIIAHRLSTITHADQIIVLHAGTMVEKGTHEELLNLKGRYAAMWEKHCRAERAAEHARDATREAKKLMRHANISRPSGAGGYDSMFSSTILPTALNSPTLAPKHDDSRSISSNDSNHSGSNSDGTLQEEEDEQPEKSQPNGVKPDEERRPLLYSFPSGTTAGRSTDAPDRV</sequence>
<keyword evidence="6" id="KW-0809">Transit peptide</keyword>
<dbReference type="SMART" id="SM00382">
    <property type="entry name" value="AAA"/>
    <property type="match status" value="1"/>
</dbReference>
<dbReference type="InterPro" id="IPR039421">
    <property type="entry name" value="Type_1_exporter"/>
</dbReference>
<dbReference type="SUPFAM" id="SSF52540">
    <property type="entry name" value="P-loop containing nucleoside triphosphate hydrolases"/>
    <property type="match status" value="1"/>
</dbReference>
<keyword evidence="8 11" id="KW-0472">Membrane</keyword>
<dbReference type="Gene3D" id="1.20.1560.10">
    <property type="entry name" value="ABC transporter type 1, transmembrane domain"/>
    <property type="match status" value="1"/>
</dbReference>
<keyword evidence="2" id="KW-0813">Transport</keyword>
<dbReference type="GO" id="GO:0005774">
    <property type="term" value="C:vacuolar membrane"/>
    <property type="evidence" value="ECO:0007669"/>
    <property type="project" value="TreeGrafter"/>
</dbReference>
<feature type="transmembrane region" description="Helical" evidence="11">
    <location>
        <begin position="104"/>
        <end position="125"/>
    </location>
</feature>
<evidence type="ECO:0000313" key="15">
    <source>
        <dbReference type="Proteomes" id="UP001174997"/>
    </source>
</evidence>
<dbReference type="InterPro" id="IPR027417">
    <property type="entry name" value="P-loop_NTPase"/>
</dbReference>
<dbReference type="GO" id="GO:0000041">
    <property type="term" value="P:transition metal ion transport"/>
    <property type="evidence" value="ECO:0007669"/>
    <property type="project" value="UniProtKB-ARBA"/>
</dbReference>
<feature type="transmembrane region" description="Helical" evidence="11">
    <location>
        <begin position="545"/>
        <end position="565"/>
    </location>
</feature>
<feature type="region of interest" description="Disordered" evidence="10">
    <location>
        <begin position="967"/>
        <end position="994"/>
    </location>
</feature>
<evidence type="ECO:0000256" key="6">
    <source>
        <dbReference type="ARBA" id="ARBA00022946"/>
    </source>
</evidence>
<feature type="transmembrane region" description="Helical" evidence="11">
    <location>
        <begin position="158"/>
        <end position="178"/>
    </location>
</feature>